<protein>
    <submittedName>
        <fullName evidence="1">Uncharacterized protein</fullName>
    </submittedName>
</protein>
<dbReference type="Proteomes" id="UP001163321">
    <property type="component" value="Chromosome 2"/>
</dbReference>
<reference evidence="1 2" key="1">
    <citation type="journal article" date="2022" name="bioRxiv">
        <title>The genome of the oomycete Peronosclerospora sorghi, a cosmopolitan pathogen of maize and sorghum, is inflated with dispersed pseudogenes.</title>
        <authorList>
            <person name="Fletcher K."/>
            <person name="Martin F."/>
            <person name="Isakeit T."/>
            <person name="Cavanaugh K."/>
            <person name="Magill C."/>
            <person name="Michelmore R."/>
        </authorList>
    </citation>
    <scope>NUCLEOTIDE SEQUENCE [LARGE SCALE GENOMIC DNA]</scope>
    <source>
        <strain evidence="1">P6</strain>
    </source>
</reference>
<comment type="caution">
    <text evidence="1">The sequence shown here is derived from an EMBL/GenBank/DDBJ whole genome shotgun (WGS) entry which is preliminary data.</text>
</comment>
<evidence type="ECO:0000313" key="1">
    <source>
        <dbReference type="EMBL" id="KAI9916469.1"/>
    </source>
</evidence>
<sequence>MRIKRMPPKLINYGTSFIKLDHDGGAQASSGVREAFMHFGETAYDKDRAESLFSRKITEANDLDQLEGEIIAKLMEHGDKNLAAIELFKKRLKEYRAWLKEMDG</sequence>
<accession>A0ACC0WCJ3</accession>
<evidence type="ECO:0000313" key="2">
    <source>
        <dbReference type="Proteomes" id="UP001163321"/>
    </source>
</evidence>
<name>A0ACC0WCJ3_9STRA</name>
<gene>
    <name evidence="1" type="ORF">PsorP6_017162</name>
</gene>
<organism evidence="1 2">
    <name type="scientific">Peronosclerospora sorghi</name>
    <dbReference type="NCBI Taxonomy" id="230839"/>
    <lineage>
        <taxon>Eukaryota</taxon>
        <taxon>Sar</taxon>
        <taxon>Stramenopiles</taxon>
        <taxon>Oomycota</taxon>
        <taxon>Peronosporomycetes</taxon>
        <taxon>Peronosporales</taxon>
        <taxon>Peronosporaceae</taxon>
        <taxon>Peronosclerospora</taxon>
    </lineage>
</organism>
<dbReference type="EMBL" id="CM047581">
    <property type="protein sequence ID" value="KAI9916469.1"/>
    <property type="molecule type" value="Genomic_DNA"/>
</dbReference>
<proteinExistence type="predicted"/>
<keyword evidence="2" id="KW-1185">Reference proteome</keyword>